<keyword evidence="10 19" id="KW-1133">Transmembrane helix</keyword>
<protein>
    <recommendedName>
        <fullName evidence="3">lysophospholipase</fullName>
        <ecNumber evidence="3">3.1.1.5</ecNumber>
    </recommendedName>
</protein>
<feature type="region of interest" description="Disordered" evidence="18">
    <location>
        <begin position="320"/>
        <end position="339"/>
    </location>
</feature>
<evidence type="ECO:0000256" key="14">
    <source>
        <dbReference type="ARBA" id="ARBA00048133"/>
    </source>
</evidence>
<feature type="region of interest" description="Disordered" evidence="18">
    <location>
        <begin position="1387"/>
        <end position="1406"/>
    </location>
</feature>
<dbReference type="InterPro" id="IPR014710">
    <property type="entry name" value="RmlC-like_jellyroll"/>
</dbReference>
<dbReference type="FunFam" id="2.60.120.10:FF:000012">
    <property type="entry name" value="neuropathy target esterase isoform X2"/>
    <property type="match status" value="1"/>
</dbReference>
<dbReference type="SUPFAM" id="SSF52151">
    <property type="entry name" value="FabD/lysophospholipase-like"/>
    <property type="match status" value="1"/>
</dbReference>
<comment type="caution">
    <text evidence="22">The sequence shown here is derived from an EMBL/GenBank/DDBJ whole genome shotgun (WGS) entry which is preliminary data.</text>
</comment>
<feature type="compositionally biased region" description="Basic residues" evidence="18">
    <location>
        <begin position="1433"/>
        <end position="1445"/>
    </location>
</feature>
<gene>
    <name evidence="22" type="ORF">SUZIE_198275</name>
</gene>
<dbReference type="Pfam" id="PF01734">
    <property type="entry name" value="Patatin"/>
    <property type="match status" value="1"/>
</dbReference>
<evidence type="ECO:0000256" key="2">
    <source>
        <dbReference type="ARBA" id="ARBA00006636"/>
    </source>
</evidence>
<dbReference type="EMBL" id="JAATJV010423623">
    <property type="protein sequence ID" value="MBZ3888502.1"/>
    <property type="molecule type" value="Genomic_DNA"/>
</dbReference>
<feature type="transmembrane region" description="Helical" evidence="19">
    <location>
        <begin position="9"/>
        <end position="32"/>
    </location>
</feature>
<evidence type="ECO:0000256" key="9">
    <source>
        <dbReference type="ARBA" id="ARBA00022963"/>
    </source>
</evidence>
<dbReference type="Pfam" id="PF24179">
    <property type="entry name" value="NTE_Ploop"/>
    <property type="match status" value="1"/>
</dbReference>
<evidence type="ECO:0000256" key="13">
    <source>
        <dbReference type="ARBA" id="ARBA00047314"/>
    </source>
</evidence>
<dbReference type="InterPro" id="IPR018490">
    <property type="entry name" value="cNMP-bd_dom_sf"/>
</dbReference>
<evidence type="ECO:0000259" key="21">
    <source>
        <dbReference type="PROSITE" id="PS51635"/>
    </source>
</evidence>
<accession>A0AA41NDS8</accession>
<comment type="catalytic activity">
    <reaction evidence="15">
        <text>a 1-acyl-sn-glycero-3-phosphocholine + H2O = sn-glycerol 3-phosphocholine + a fatty acid + H(+)</text>
        <dbReference type="Rhea" id="RHEA:15177"/>
        <dbReference type="ChEBI" id="CHEBI:15377"/>
        <dbReference type="ChEBI" id="CHEBI:15378"/>
        <dbReference type="ChEBI" id="CHEBI:16870"/>
        <dbReference type="ChEBI" id="CHEBI:28868"/>
        <dbReference type="ChEBI" id="CHEBI:58168"/>
        <dbReference type="EC" id="3.1.1.5"/>
    </reaction>
    <physiologicalReaction direction="left-to-right" evidence="15">
        <dbReference type="Rhea" id="RHEA:15178"/>
    </physiologicalReaction>
</comment>
<dbReference type="InterPro" id="IPR033374">
    <property type="entry name" value="NSMF"/>
</dbReference>
<comment type="subcellular location">
    <subcellularLocation>
        <location evidence="1">Endoplasmic reticulum membrane</location>
        <topology evidence="1">Single-pass type III membrane protein</topology>
    </subcellularLocation>
</comment>
<feature type="short sequence motif" description="GXGXXG" evidence="17">
    <location>
        <begin position="930"/>
        <end position="935"/>
    </location>
</feature>
<feature type="compositionally biased region" description="Polar residues" evidence="18">
    <location>
        <begin position="1461"/>
        <end position="1470"/>
    </location>
</feature>
<comment type="catalytic activity">
    <reaction evidence="13">
        <text>1-(9Z-octadecenoyl)-sn-glycero-3-phosphocholine + H2O = sn-glycerol 3-phosphocholine + (9Z)-octadecenoate + H(+)</text>
        <dbReference type="Rhea" id="RHEA:40807"/>
        <dbReference type="ChEBI" id="CHEBI:15377"/>
        <dbReference type="ChEBI" id="CHEBI:15378"/>
        <dbReference type="ChEBI" id="CHEBI:16870"/>
        <dbReference type="ChEBI" id="CHEBI:28610"/>
        <dbReference type="ChEBI" id="CHEBI:30823"/>
    </reaction>
    <physiologicalReaction direction="left-to-right" evidence="13">
        <dbReference type="Rhea" id="RHEA:40808"/>
    </physiologicalReaction>
</comment>
<keyword evidence="6" id="KW-0677">Repeat</keyword>
<evidence type="ECO:0000259" key="20">
    <source>
        <dbReference type="PROSITE" id="PS50042"/>
    </source>
</evidence>
<feature type="compositionally biased region" description="Basic and acidic residues" evidence="18">
    <location>
        <begin position="1606"/>
        <end position="1615"/>
    </location>
</feature>
<evidence type="ECO:0000256" key="1">
    <source>
        <dbReference type="ARBA" id="ARBA00004643"/>
    </source>
</evidence>
<keyword evidence="4" id="KW-0597">Phosphoprotein</keyword>
<dbReference type="GO" id="GO:0005789">
    <property type="term" value="C:endoplasmic reticulum membrane"/>
    <property type="evidence" value="ECO:0007669"/>
    <property type="project" value="UniProtKB-SubCell"/>
</dbReference>
<feature type="active site" description="Proton acceptor" evidence="17">
    <location>
        <position position="1079"/>
    </location>
</feature>
<dbReference type="Gene3D" id="1.20.5.190">
    <property type="match status" value="1"/>
</dbReference>
<keyword evidence="7 17" id="KW-0378">Hydrolase</keyword>
<evidence type="ECO:0000256" key="16">
    <source>
        <dbReference type="ARBA" id="ARBA00048656"/>
    </source>
</evidence>
<dbReference type="FunFam" id="2.60.120.10:FF:000022">
    <property type="entry name" value="Patatin like phospholipase domain containing 7"/>
    <property type="match status" value="1"/>
</dbReference>
<evidence type="ECO:0000256" key="18">
    <source>
        <dbReference type="SAM" id="MobiDB-lite"/>
    </source>
</evidence>
<dbReference type="CDD" id="cd00038">
    <property type="entry name" value="CAP_ED"/>
    <property type="match status" value="3"/>
</dbReference>
<keyword evidence="8" id="KW-0256">Endoplasmic reticulum</keyword>
<dbReference type="GO" id="GO:2001222">
    <property type="term" value="P:regulation of neuron migration"/>
    <property type="evidence" value="ECO:0007669"/>
    <property type="project" value="InterPro"/>
</dbReference>
<dbReference type="InterPro" id="IPR000595">
    <property type="entry name" value="cNMP-bd_dom"/>
</dbReference>
<dbReference type="Gene3D" id="2.60.120.10">
    <property type="entry name" value="Jelly Rolls"/>
    <property type="match status" value="3"/>
</dbReference>
<evidence type="ECO:0000313" key="23">
    <source>
        <dbReference type="Proteomes" id="UP001166674"/>
    </source>
</evidence>
<feature type="region of interest" description="Disordered" evidence="18">
    <location>
        <begin position="1591"/>
        <end position="1619"/>
    </location>
</feature>
<feature type="compositionally biased region" description="Low complexity" evidence="18">
    <location>
        <begin position="1282"/>
        <end position="1292"/>
    </location>
</feature>
<comment type="similarity">
    <text evidence="2">Belongs to the NTE family.</text>
</comment>
<evidence type="ECO:0000256" key="3">
    <source>
        <dbReference type="ARBA" id="ARBA00013274"/>
    </source>
</evidence>
<dbReference type="PROSITE" id="PS51635">
    <property type="entry name" value="PNPLA"/>
    <property type="match status" value="1"/>
</dbReference>
<evidence type="ECO:0000256" key="10">
    <source>
        <dbReference type="ARBA" id="ARBA00022989"/>
    </source>
</evidence>
<evidence type="ECO:0000256" key="11">
    <source>
        <dbReference type="ARBA" id="ARBA00023098"/>
    </source>
</evidence>
<organism evidence="22 23">
    <name type="scientific">Sciurus carolinensis</name>
    <name type="common">Eastern gray squirrel</name>
    <dbReference type="NCBI Taxonomy" id="30640"/>
    <lineage>
        <taxon>Eukaryota</taxon>
        <taxon>Metazoa</taxon>
        <taxon>Chordata</taxon>
        <taxon>Craniata</taxon>
        <taxon>Vertebrata</taxon>
        <taxon>Euteleostomi</taxon>
        <taxon>Mammalia</taxon>
        <taxon>Eutheria</taxon>
        <taxon>Euarchontoglires</taxon>
        <taxon>Glires</taxon>
        <taxon>Rodentia</taxon>
        <taxon>Sciuromorpha</taxon>
        <taxon>Sciuridae</taxon>
        <taxon>Sciurinae</taxon>
        <taxon>Sciurini</taxon>
        <taxon>Sciurus</taxon>
    </lineage>
</organism>
<keyword evidence="11 17" id="KW-0443">Lipid metabolism</keyword>
<dbReference type="FunFam" id="2.60.120.10:FF:000010">
    <property type="entry name" value="neuropathy target esterase isoform X1"/>
    <property type="match status" value="1"/>
</dbReference>
<dbReference type="GO" id="GO:0016042">
    <property type="term" value="P:lipid catabolic process"/>
    <property type="evidence" value="ECO:0007669"/>
    <property type="project" value="UniProtKB-UniRule"/>
</dbReference>
<feature type="short sequence motif" description="GXSXG" evidence="17">
    <location>
        <begin position="957"/>
        <end position="961"/>
    </location>
</feature>
<dbReference type="PANTHER" id="PTHR32061">
    <property type="entry name" value="NMDA RECEPTOR SYNAPTONUCLEAR SIGNALING AND NEURONAL MIGRATION FACTOR"/>
    <property type="match status" value="1"/>
</dbReference>
<dbReference type="FunFam" id="3.40.1090.10:FF:000001">
    <property type="entry name" value="neuropathy target esterase isoform X2"/>
    <property type="match status" value="1"/>
</dbReference>
<dbReference type="EC" id="3.1.1.5" evidence="3"/>
<proteinExistence type="inferred from homology"/>
<dbReference type="InterPro" id="IPR056556">
    <property type="entry name" value="NTE1_P-loop_dom"/>
</dbReference>
<sequence>MEKHSQSTMLIGIAIGAFLALAFVSVAVFFVYRRVNRFRQVQPTPQYRFRKRDKVMFYGRKIMRKVTTLPHTLVGNTAAPRQRTRKRTKVLSLAKRILRFKKEYPTLQPKEPPPSLLEADLTEFDVKNSHLPSEVLYMLKNVRVLGHFEKPLFLELCKHMVFVQLHEGEHIFQPGEPDTSIYVVQDGRLEVCIQDADGTEVVVKEVLAGDSIHSLLSILDVITGHTAPYKTVSARAATPSTILRLPAVAFQGVFEKYPETLVRVVQIIMVRLQRVTFLALHNYLGLTTELFNPESQAIPLVSVASVASGRGKRQLFCGTEERLERPPQSQDLCTSDRGGSCPAAPGPLLKRSYSVPLPSVHEEVSDKLGQSQAGDPAFLAPQGGHNGATSDLGMACDRARVWLHSDLPGSSGASKSKRNMMGAEAPASVLHYSECRWDPPGSSGKTDAIFRAAKEDLLTLMKLDDPSLLDGRVEFLHVPAGTVVSRQGDQDVNILFVVSGLLHVYQQKIDSQEDTCLFLTHPGEMVGQLAVLTGEPLMFTIKANRDCSFLSISKTHFYAIMRKQPAVVLGVAHTVVKRMSSFVRQIDFALDWMEVEAGRAIYRQGDKSDCTYIVLSGRLRSVIRKDDGKKRLAGEYGRGDLIGVVETLTHQARATTVHAVRDSELAKLPAGALTSIKRRYPQVVTRLIHLLGEKILGSLQQGSVTGHQLGLHTAGSKWDVGSPAGNLSTVAAMPVSEDVPLATFALELQHALSAIGPVLLLTSDNIKQRLGSAALDSLHEYRLSSWLGQQEDIHRIVLYQADCTLTPWTQRCIRQADCILIVGLGEQEPTVGELERMLESTAVRAQKQLVLLHREDGPGPAHTVEWLNMRSWCSGHLHLRCPRRVFSRRSLPKLMEMYERVFQRPPDRHSDFSRLARVLTGNAIALVLGGGGARGCAQVGILRALAEYGIPVDMVGGTSIGAFMGALYSEERNYSQMRIRAKQWAEDMTSVVKTILDLTYPITSMFSGAGFNSSICSIFRDRQIEDLWLPYFAITTDITASAMRVHTDGSLWRYVRASMSLSGYMPPLCDPKDGHLLMDGGYINNLPADVARSMGAKVVIAIDVGSRDETDLTNYGDALSGWWLLWKRWNPLATRVKVLNMAEIQTRLAYVCCVRQLEMVKSSDYCECLRPPIDSYRTLDFGKFDEICEVGYQHGRTVFDIWRRSGVLEKMLQDRQGTHKRKACAILTCPNASFTDLAEIVSRIEPAKVATVDDESDYQTEYEEELPEIPKDTYADFQSPRGELGSDSAEAAGAGRALRPGGCAAAATMGAAASRRRALRSEAMSSVAAKVRAARAFGEYLSQSHPENRNGADHLLADAYSGHDGSPEMQPAPQNKRRLSLVSNGRFEGGLADDAGGGKPAVEGPQPRVYTISGEPALLPGPEAEAIELAVVKGRRQRHPHHHSQPLRASPGSSREDLSRPCQSWAGSRQGSKECPGCAQPAPGPSPQAFGLDQPPLPEASGRHKKLERMYSVDRVSDDVPIRTWFPKENLFSFQTATTTMQAVFRGYAERKRRKRENDSASVIQRNFRKHLRMVGSRRVKAQTFAERRERSFSRSWSDPTPMKADTSHDSRDSSDLQSSHCTLDEACEDLDWETEKGLEAVACDSEGFLPPKVMLISSKVPKAEYIPTIIRRDDPSIIPILYDHEHATFEDILEEIEKKLNIYHKGARIWKMLIFCQGGPGHLYLLKNKVATFAKVEKEEDMIHFWKRLSRLMSKVNPEPNVVHIMGCYILGNPNGEKLFQNLRTLMTPYRVTFESPLELSAQGKQMIETYFDFRLYRLWKSRQHSKLLDFEDVL</sequence>
<keyword evidence="23" id="KW-1185">Reference proteome</keyword>
<evidence type="ECO:0000256" key="6">
    <source>
        <dbReference type="ARBA" id="ARBA00022737"/>
    </source>
</evidence>
<dbReference type="SMART" id="SM00100">
    <property type="entry name" value="cNMP"/>
    <property type="match status" value="3"/>
</dbReference>
<evidence type="ECO:0000256" key="15">
    <source>
        <dbReference type="ARBA" id="ARBA00048454"/>
    </source>
</evidence>
<evidence type="ECO:0000256" key="8">
    <source>
        <dbReference type="ARBA" id="ARBA00022824"/>
    </source>
</evidence>
<dbReference type="InterPro" id="IPR002641">
    <property type="entry name" value="PNPLA_dom"/>
</dbReference>
<feature type="domain" description="Cyclic nucleotide-binding" evidence="20">
    <location>
        <begin position="475"/>
        <end position="561"/>
    </location>
</feature>
<evidence type="ECO:0000256" key="4">
    <source>
        <dbReference type="ARBA" id="ARBA00022553"/>
    </source>
</evidence>
<evidence type="ECO:0000256" key="17">
    <source>
        <dbReference type="PROSITE-ProRule" id="PRU01161"/>
    </source>
</evidence>
<name>A0AA41NDS8_SCICA</name>
<keyword evidence="12 19" id="KW-0472">Membrane</keyword>
<dbReference type="PROSITE" id="PS50096">
    <property type="entry name" value="IQ"/>
    <property type="match status" value="1"/>
</dbReference>
<dbReference type="SUPFAM" id="SSF51206">
    <property type="entry name" value="cAMP-binding domain-like"/>
    <property type="match status" value="3"/>
</dbReference>
<feature type="region of interest" description="Disordered" evidence="18">
    <location>
        <begin position="1433"/>
        <end position="1504"/>
    </location>
</feature>
<dbReference type="GO" id="GO:0048168">
    <property type="term" value="P:regulation of neuronal synaptic plasticity"/>
    <property type="evidence" value="ECO:0007669"/>
    <property type="project" value="InterPro"/>
</dbReference>
<comment type="catalytic activity">
    <reaction evidence="16">
        <text>1-hexadecanoyl-sn-glycero-3-phosphocholine + H2O = sn-glycerol 3-phosphocholine + hexadecanoate + H(+)</text>
        <dbReference type="Rhea" id="RHEA:40435"/>
        <dbReference type="ChEBI" id="CHEBI:7896"/>
        <dbReference type="ChEBI" id="CHEBI:15377"/>
        <dbReference type="ChEBI" id="CHEBI:15378"/>
        <dbReference type="ChEBI" id="CHEBI:16870"/>
        <dbReference type="ChEBI" id="CHEBI:72998"/>
    </reaction>
    <physiologicalReaction direction="left-to-right" evidence="16">
        <dbReference type="Rhea" id="RHEA:40436"/>
    </physiologicalReaction>
</comment>
<feature type="domain" description="Cyclic nucleotide-binding" evidence="20">
    <location>
        <begin position="589"/>
        <end position="694"/>
    </location>
</feature>
<feature type="short sequence motif" description="DGA/G" evidence="17">
    <location>
        <begin position="1079"/>
        <end position="1081"/>
    </location>
</feature>
<evidence type="ECO:0000313" key="22">
    <source>
        <dbReference type="EMBL" id="MBZ3888502.1"/>
    </source>
</evidence>
<dbReference type="CDD" id="cd07225">
    <property type="entry name" value="Pat_PNPLA6_PNPLA7"/>
    <property type="match status" value="1"/>
</dbReference>
<evidence type="ECO:0000256" key="7">
    <source>
        <dbReference type="ARBA" id="ARBA00022801"/>
    </source>
</evidence>
<keyword evidence="9 17" id="KW-0442">Lipid degradation</keyword>
<feature type="domain" description="PNPLA" evidence="21">
    <location>
        <begin position="926"/>
        <end position="1092"/>
    </location>
</feature>
<keyword evidence="5 19" id="KW-0812">Transmembrane</keyword>
<evidence type="ECO:0000256" key="5">
    <source>
        <dbReference type="ARBA" id="ARBA00022692"/>
    </source>
</evidence>
<dbReference type="Proteomes" id="UP001166674">
    <property type="component" value="Unassembled WGS sequence"/>
</dbReference>
<feature type="domain" description="Cyclic nucleotide-binding" evidence="20">
    <location>
        <begin position="144"/>
        <end position="271"/>
    </location>
</feature>
<dbReference type="InterPro" id="IPR016035">
    <property type="entry name" value="Acyl_Trfase/lysoPLipase"/>
</dbReference>
<feature type="region of interest" description="Disordered" evidence="18">
    <location>
        <begin position="1273"/>
        <end position="1292"/>
    </location>
</feature>
<reference evidence="22" key="1">
    <citation type="submission" date="2020-03" db="EMBL/GenBank/DDBJ databases">
        <title>Studies in the Genomics of Life Span.</title>
        <authorList>
            <person name="Glass D."/>
        </authorList>
    </citation>
    <scope>NUCLEOTIDE SEQUENCE</scope>
    <source>
        <strain evidence="22">SUZIE</strain>
        <tissue evidence="22">Muscle</tissue>
    </source>
</reference>
<dbReference type="PROSITE" id="PS50042">
    <property type="entry name" value="CNMP_BINDING_3"/>
    <property type="match status" value="3"/>
</dbReference>
<dbReference type="Pfam" id="PF00027">
    <property type="entry name" value="cNMP_binding"/>
    <property type="match status" value="3"/>
</dbReference>
<feature type="active site" description="Nucleophile" evidence="17">
    <location>
        <position position="959"/>
    </location>
</feature>
<evidence type="ECO:0000256" key="12">
    <source>
        <dbReference type="ARBA" id="ARBA00023136"/>
    </source>
</evidence>
<comment type="catalytic activity">
    <reaction evidence="14">
        <text>1-hexadecanoyl-sn-glycero-3-phosphate + H2O = sn-glycerol 3-phosphate + hexadecanoate + H(+)</text>
        <dbReference type="Rhea" id="RHEA:49092"/>
        <dbReference type="ChEBI" id="CHEBI:7896"/>
        <dbReference type="ChEBI" id="CHEBI:15377"/>
        <dbReference type="ChEBI" id="CHEBI:15378"/>
        <dbReference type="ChEBI" id="CHEBI:57518"/>
        <dbReference type="ChEBI" id="CHEBI:57597"/>
    </reaction>
    <physiologicalReaction direction="left-to-right" evidence="14">
        <dbReference type="Rhea" id="RHEA:49093"/>
    </physiologicalReaction>
</comment>
<evidence type="ECO:0000256" key="19">
    <source>
        <dbReference type="SAM" id="Phobius"/>
    </source>
</evidence>
<dbReference type="Gene3D" id="3.40.1090.10">
    <property type="entry name" value="Cytosolic phospholipase A2 catalytic domain"/>
    <property type="match status" value="1"/>
</dbReference>
<dbReference type="GO" id="GO:0004622">
    <property type="term" value="F:phosphatidylcholine lysophospholipase activity"/>
    <property type="evidence" value="ECO:0007669"/>
    <property type="project" value="UniProtKB-EC"/>
</dbReference>